<dbReference type="EMBL" id="CP001089">
    <property type="protein sequence ID" value="ACD97022.1"/>
    <property type="molecule type" value="Genomic_DNA"/>
</dbReference>
<dbReference type="Gene3D" id="3.30.70.270">
    <property type="match status" value="1"/>
</dbReference>
<organism evidence="4 5">
    <name type="scientific">Trichlorobacter lovleyi (strain ATCC BAA-1151 / DSM 17278 / SZ)</name>
    <name type="common">Geobacter lovleyi</name>
    <dbReference type="NCBI Taxonomy" id="398767"/>
    <lineage>
        <taxon>Bacteria</taxon>
        <taxon>Pseudomonadati</taxon>
        <taxon>Thermodesulfobacteriota</taxon>
        <taxon>Desulfuromonadia</taxon>
        <taxon>Geobacterales</taxon>
        <taxon>Geobacteraceae</taxon>
        <taxon>Trichlorobacter</taxon>
    </lineage>
</organism>
<keyword evidence="5" id="KW-1185">Reference proteome</keyword>
<dbReference type="GO" id="GO:1902201">
    <property type="term" value="P:negative regulation of bacterial-type flagellum-dependent cell motility"/>
    <property type="evidence" value="ECO:0007669"/>
    <property type="project" value="TreeGrafter"/>
</dbReference>
<dbReference type="GO" id="GO:0005886">
    <property type="term" value="C:plasma membrane"/>
    <property type="evidence" value="ECO:0007669"/>
    <property type="project" value="TreeGrafter"/>
</dbReference>
<dbReference type="InterPro" id="IPR029787">
    <property type="entry name" value="Nucleotide_cyclase"/>
</dbReference>
<dbReference type="Proteomes" id="UP000002420">
    <property type="component" value="Chromosome"/>
</dbReference>
<feature type="domain" description="GGDEF" evidence="3">
    <location>
        <begin position="169"/>
        <end position="301"/>
    </location>
</feature>
<dbReference type="CDD" id="cd01949">
    <property type="entry name" value="GGDEF"/>
    <property type="match status" value="1"/>
</dbReference>
<name>B3EBI3_TRIL1</name>
<accession>B3EBI3</accession>
<dbReference type="eggNOG" id="COG3706">
    <property type="taxonomic scope" value="Bacteria"/>
</dbReference>
<proteinExistence type="predicted"/>
<dbReference type="RefSeq" id="WP_012471346.1">
    <property type="nucleotide sequence ID" value="NC_010814.1"/>
</dbReference>
<protein>
    <recommendedName>
        <fullName evidence="1">diguanylate cyclase</fullName>
        <ecNumber evidence="1">2.7.7.65</ecNumber>
    </recommendedName>
</protein>
<dbReference type="KEGG" id="glo:Glov_3316"/>
<dbReference type="InterPro" id="IPR043128">
    <property type="entry name" value="Rev_trsase/Diguanyl_cyclase"/>
</dbReference>
<dbReference type="FunFam" id="3.30.70.270:FF:000001">
    <property type="entry name" value="Diguanylate cyclase domain protein"/>
    <property type="match status" value="1"/>
</dbReference>
<reference evidence="4 5" key="1">
    <citation type="submission" date="2008-05" db="EMBL/GenBank/DDBJ databases">
        <title>Complete sequence of chromosome of Geobacter lovleyi SZ.</title>
        <authorList>
            <consortium name="US DOE Joint Genome Institute"/>
            <person name="Lucas S."/>
            <person name="Copeland A."/>
            <person name="Lapidus A."/>
            <person name="Glavina del Rio T."/>
            <person name="Dalin E."/>
            <person name="Tice H."/>
            <person name="Bruce D."/>
            <person name="Goodwin L."/>
            <person name="Pitluck S."/>
            <person name="Chertkov O."/>
            <person name="Meincke L."/>
            <person name="Brettin T."/>
            <person name="Detter J.C."/>
            <person name="Han C."/>
            <person name="Tapia R."/>
            <person name="Kuske C.R."/>
            <person name="Schmutz J."/>
            <person name="Larimer F."/>
            <person name="Land M."/>
            <person name="Hauser L."/>
            <person name="Kyrpides N."/>
            <person name="Mikhailova N."/>
            <person name="Sung Y."/>
            <person name="Fletcher K.E."/>
            <person name="Ritalahti K.M."/>
            <person name="Loeffler F.E."/>
            <person name="Richardson P."/>
        </authorList>
    </citation>
    <scope>NUCLEOTIDE SEQUENCE [LARGE SCALE GENOMIC DNA]</scope>
    <source>
        <strain evidence="5">ATCC BAA-1151 / DSM 17278 / SZ</strain>
    </source>
</reference>
<dbReference type="NCBIfam" id="TIGR00254">
    <property type="entry name" value="GGDEF"/>
    <property type="match status" value="1"/>
</dbReference>
<dbReference type="HOGENOM" id="CLU_000445_11_4_7"/>
<dbReference type="SUPFAM" id="SSF55785">
    <property type="entry name" value="PYP-like sensor domain (PAS domain)"/>
    <property type="match status" value="1"/>
</dbReference>
<dbReference type="GO" id="GO:0052621">
    <property type="term" value="F:diguanylate cyclase activity"/>
    <property type="evidence" value="ECO:0007669"/>
    <property type="project" value="UniProtKB-EC"/>
</dbReference>
<dbReference type="Pfam" id="PF00990">
    <property type="entry name" value="GGDEF"/>
    <property type="match status" value="1"/>
</dbReference>
<dbReference type="SMART" id="SM00267">
    <property type="entry name" value="GGDEF"/>
    <property type="match status" value="1"/>
</dbReference>
<dbReference type="PROSITE" id="PS50887">
    <property type="entry name" value="GGDEF"/>
    <property type="match status" value="1"/>
</dbReference>
<evidence type="ECO:0000256" key="2">
    <source>
        <dbReference type="ARBA" id="ARBA00034247"/>
    </source>
</evidence>
<dbReference type="PANTHER" id="PTHR45138">
    <property type="entry name" value="REGULATORY COMPONENTS OF SENSORY TRANSDUCTION SYSTEM"/>
    <property type="match status" value="1"/>
</dbReference>
<sequence>MSEYHQIFNTINLGLVVLDRELTVTCWNRWMELHSDIPAERIIGRKICDVFPALCENSFIRIVKSVFAFGNYASYSQKLHKYLFPMKNPHGSSALFPQMQQNCTFGPLRNDNKEISAIYITVQDVTDFVIYEHKLIQMAKVDGLTGVFNRRYLDTRLQEELERSRRHGNPLSIMMLDIDHFKEINDTHGHICGDYTLRKISELLLELVRTSDILGRYGGEEFCCILPETSFEQALVLAERCRTQVAASQFSCTDHQSRVTVSIGVTDLHRDDTLDSIIKRADDALYQAKRTGRNRVCSSPVPVENAT</sequence>
<dbReference type="InterPro" id="IPR035965">
    <property type="entry name" value="PAS-like_dom_sf"/>
</dbReference>
<gene>
    <name evidence="4" type="ordered locus">Glov_3316</name>
</gene>
<dbReference type="GO" id="GO:0043709">
    <property type="term" value="P:cell adhesion involved in single-species biofilm formation"/>
    <property type="evidence" value="ECO:0007669"/>
    <property type="project" value="TreeGrafter"/>
</dbReference>
<dbReference type="AlphaFoldDB" id="B3EBI3"/>
<dbReference type="SUPFAM" id="SSF55073">
    <property type="entry name" value="Nucleotide cyclase"/>
    <property type="match status" value="1"/>
</dbReference>
<evidence type="ECO:0000313" key="4">
    <source>
        <dbReference type="EMBL" id="ACD97022.1"/>
    </source>
</evidence>
<dbReference type="Gene3D" id="3.30.450.20">
    <property type="entry name" value="PAS domain"/>
    <property type="match status" value="1"/>
</dbReference>
<dbReference type="InterPro" id="IPR050469">
    <property type="entry name" value="Diguanylate_Cyclase"/>
</dbReference>
<dbReference type="PANTHER" id="PTHR45138:SF9">
    <property type="entry name" value="DIGUANYLATE CYCLASE DGCM-RELATED"/>
    <property type="match status" value="1"/>
</dbReference>
<evidence type="ECO:0000313" key="5">
    <source>
        <dbReference type="Proteomes" id="UP000002420"/>
    </source>
</evidence>
<comment type="catalytic activity">
    <reaction evidence="2">
        <text>2 GTP = 3',3'-c-di-GMP + 2 diphosphate</text>
        <dbReference type="Rhea" id="RHEA:24898"/>
        <dbReference type="ChEBI" id="CHEBI:33019"/>
        <dbReference type="ChEBI" id="CHEBI:37565"/>
        <dbReference type="ChEBI" id="CHEBI:58805"/>
        <dbReference type="EC" id="2.7.7.65"/>
    </reaction>
</comment>
<evidence type="ECO:0000256" key="1">
    <source>
        <dbReference type="ARBA" id="ARBA00012528"/>
    </source>
</evidence>
<dbReference type="EC" id="2.7.7.65" evidence="1"/>
<dbReference type="InterPro" id="IPR000160">
    <property type="entry name" value="GGDEF_dom"/>
</dbReference>
<dbReference type="STRING" id="398767.Glov_3316"/>
<dbReference type="OrthoDB" id="9790367at2"/>
<evidence type="ECO:0000259" key="3">
    <source>
        <dbReference type="PROSITE" id="PS50887"/>
    </source>
</evidence>